<dbReference type="PROSITE" id="PS50035">
    <property type="entry name" value="PLD"/>
    <property type="match status" value="2"/>
</dbReference>
<evidence type="ECO:0000259" key="9">
    <source>
        <dbReference type="PROSITE" id="PS50003"/>
    </source>
</evidence>
<keyword evidence="12" id="KW-1185">Reference proteome</keyword>
<evidence type="ECO:0000313" key="11">
    <source>
        <dbReference type="EMBL" id="KAK7056682.1"/>
    </source>
</evidence>
<accession>A0AAW0DYK0</accession>
<keyword evidence="5 7" id="KW-0442">Lipid degradation</keyword>
<dbReference type="CDD" id="cd09141">
    <property type="entry name" value="PLDc_vPLD1_2_yPLD_like_2"/>
    <property type="match status" value="1"/>
</dbReference>
<feature type="region of interest" description="Disordered" evidence="8">
    <location>
        <begin position="546"/>
        <end position="616"/>
    </location>
</feature>
<feature type="region of interest" description="Disordered" evidence="8">
    <location>
        <begin position="1"/>
        <end position="133"/>
    </location>
</feature>
<dbReference type="GO" id="GO:0004630">
    <property type="term" value="F:phospholipase D activity"/>
    <property type="evidence" value="ECO:0007669"/>
    <property type="project" value="UniProtKB-UniRule"/>
</dbReference>
<evidence type="ECO:0000256" key="7">
    <source>
        <dbReference type="PIRNR" id="PIRNR009376"/>
    </source>
</evidence>
<dbReference type="Proteomes" id="UP001383192">
    <property type="component" value="Unassembled WGS sequence"/>
</dbReference>
<feature type="domain" description="PH" evidence="9">
    <location>
        <begin position="622"/>
        <end position="656"/>
    </location>
</feature>
<feature type="compositionally biased region" description="Polar residues" evidence="8">
    <location>
        <begin position="100"/>
        <end position="114"/>
    </location>
</feature>
<dbReference type="Gene3D" id="3.30.870.10">
    <property type="entry name" value="Endonuclease Chain A"/>
    <property type="match status" value="2"/>
</dbReference>
<evidence type="ECO:0000256" key="8">
    <source>
        <dbReference type="SAM" id="MobiDB-lite"/>
    </source>
</evidence>
<dbReference type="PIRSF" id="PIRSF009376">
    <property type="entry name" value="Phospholipase_D_euk"/>
    <property type="match status" value="1"/>
</dbReference>
<keyword evidence="3" id="KW-0677">Repeat</keyword>
<dbReference type="InterPro" id="IPR001849">
    <property type="entry name" value="PH_domain"/>
</dbReference>
<dbReference type="Gene3D" id="3.30.1520.10">
    <property type="entry name" value="Phox-like domain"/>
    <property type="match status" value="1"/>
</dbReference>
<dbReference type="PROSITE" id="PS50003">
    <property type="entry name" value="PH_DOMAIN"/>
    <property type="match status" value="1"/>
</dbReference>
<dbReference type="GO" id="GO:0009395">
    <property type="term" value="P:phospholipid catabolic process"/>
    <property type="evidence" value="ECO:0007669"/>
    <property type="project" value="TreeGrafter"/>
</dbReference>
<feature type="compositionally biased region" description="Basic and acidic residues" evidence="8">
    <location>
        <begin position="186"/>
        <end position="201"/>
    </location>
</feature>
<evidence type="ECO:0000256" key="6">
    <source>
        <dbReference type="ARBA" id="ARBA00023098"/>
    </source>
</evidence>
<dbReference type="EMBL" id="JAYKXP010000006">
    <property type="protein sequence ID" value="KAK7056682.1"/>
    <property type="molecule type" value="Genomic_DNA"/>
</dbReference>
<protein>
    <recommendedName>
        <fullName evidence="7">Phospholipase</fullName>
        <ecNumber evidence="7">3.1.4.4</ecNumber>
    </recommendedName>
</protein>
<feature type="compositionally biased region" description="Basic and acidic residues" evidence="8">
    <location>
        <begin position="161"/>
        <end position="172"/>
    </location>
</feature>
<dbReference type="InterPro" id="IPR001736">
    <property type="entry name" value="PLipase_D/transphosphatidylase"/>
</dbReference>
<dbReference type="InterPro" id="IPR015679">
    <property type="entry name" value="PLipase_D_fam"/>
</dbReference>
<dbReference type="SUPFAM" id="SSF64268">
    <property type="entry name" value="PX domain"/>
    <property type="match status" value="1"/>
</dbReference>
<feature type="compositionally biased region" description="Polar residues" evidence="8">
    <location>
        <begin position="586"/>
        <end position="596"/>
    </location>
</feature>
<dbReference type="Pfam" id="PF13091">
    <property type="entry name" value="PLDc_2"/>
    <property type="match status" value="1"/>
</dbReference>
<evidence type="ECO:0000256" key="1">
    <source>
        <dbReference type="ARBA" id="ARBA00000798"/>
    </source>
</evidence>
<evidence type="ECO:0000256" key="5">
    <source>
        <dbReference type="ARBA" id="ARBA00022963"/>
    </source>
</evidence>
<feature type="domain" description="PLD phosphodiesterase" evidence="10">
    <location>
        <begin position="1081"/>
        <end position="1108"/>
    </location>
</feature>
<organism evidence="11 12">
    <name type="scientific">Paramarasmius palmivorus</name>
    <dbReference type="NCBI Taxonomy" id="297713"/>
    <lineage>
        <taxon>Eukaryota</taxon>
        <taxon>Fungi</taxon>
        <taxon>Dikarya</taxon>
        <taxon>Basidiomycota</taxon>
        <taxon>Agaricomycotina</taxon>
        <taxon>Agaricomycetes</taxon>
        <taxon>Agaricomycetidae</taxon>
        <taxon>Agaricales</taxon>
        <taxon>Marasmiineae</taxon>
        <taxon>Marasmiaceae</taxon>
        <taxon>Paramarasmius</taxon>
    </lineage>
</organism>
<comment type="caution">
    <text evidence="11">The sequence shown here is derived from an EMBL/GenBank/DDBJ whole genome shotgun (WGS) entry which is preliminary data.</text>
</comment>
<dbReference type="FunFam" id="3.30.870.10:FF:000011">
    <property type="entry name" value="Phospholipase"/>
    <property type="match status" value="1"/>
</dbReference>
<dbReference type="GO" id="GO:0035556">
    <property type="term" value="P:intracellular signal transduction"/>
    <property type="evidence" value="ECO:0007669"/>
    <property type="project" value="InterPro"/>
</dbReference>
<dbReference type="SMART" id="SM00233">
    <property type="entry name" value="PH"/>
    <property type="match status" value="1"/>
</dbReference>
<dbReference type="SMART" id="SM00155">
    <property type="entry name" value="PLDc"/>
    <property type="match status" value="2"/>
</dbReference>
<dbReference type="InterPro" id="IPR036871">
    <property type="entry name" value="PX_dom_sf"/>
</dbReference>
<proteinExistence type="inferred from homology"/>
<dbReference type="EC" id="3.1.4.4" evidence="7"/>
<dbReference type="SUPFAM" id="SSF56024">
    <property type="entry name" value="Phospholipase D/nuclease"/>
    <property type="match status" value="2"/>
</dbReference>
<sequence length="1555" mass="177030">MPNFNLAEVVGQAANGDLHNQDESATPRNASQDAQAKTSASNGDATPTRVNGTLPASPSQKHIPELSKLELPQNSHFRSLPSTPSMRTGPPRSLSFVYSHPNSPANSRSNSKNEPNGGDILEYTTAEEGDFTQGSYFRGAFDREEERESIFGRNPWNPRKWFHDSPNEEKSGMDLGGPGDAGPPGTHDDSEDREPPLKRAQSEPQSPSSEHHKGSRAKWNRLRSLIPQVASQNKEPRGPSVVTSHAVNITDELIAGGLSTLMLRLWFERDEKGHRRVPILLHRLRIRVSDSLHPLQGHKSVFRIECEYANGAARWVVYRQLRDFLSLHAHYAVSNAYNRNIQDLPEFPKTSLPYFKFLNKEGREKGTEVGHADFARLQRELLENYLLDLIRVVMFHPTANRLAGFLEISALSIAYANTGGTQYKAGYLQIEAADSKGGGFGRKGLSWKAKREARWCAVRESYLVVMQEPGELTVWDVFLLDSDFAIERPRRYYRQGLNLLHSDSHHREKHVTTMKEDGRISHDVHSDTEHMSLVGTIKGRIAAALHRTSHSRAQTVPNVPTNDDDSDSDSSNSSLSSRPPTPMLDPSTNVNPLENPTQDENEEPHGWADKKKKKANANEVSKHTFFVSNSQMRLKLYAKNERQMLQWITALEKAAATSHWTGSNRFDSFAPIRLNVAAQWLVDGRDYFWNLSRALLLARETIYIHDWWLSPGKERQLQLRRPNKERYRIDHLLERKAKEGVKIFVIVYQEVSSRTTPTDSNYTKQRLTSLHPNIFVQRSPSHFQTGTFYWAHHEKLCVIDHAIAFMGGLDLCFGRWDTPQHALIDDPDSQPQIWPGKDYSNPRISDFFTLNKPDEDMYDRTKVPRMPWHDVSMQIVGQPARDLARHFVQRWNYLLRIKNHKRVMPFLLPPAEFRPGELTQMGLTGTCEMQICRSAGPWSLGTPARIEHSIQNAYLKAIQMSEHFVYIENQFFITSTVVNDVKIENKIGDALVHRIIRAHRDKVPWKCCIIIPLLPGFSFPVDHGDASAVRIILECQNRTISRGPNSIFGRLRKEGIDPDDYITVFCLRNWGKLRGDILTTEQVYIHGKVCIVDDRLAIIGSANINERSQRGDRDSEIAAIIRDTDMMDCTMAGKPYKVGRFAHTLRMRLMREHLGVDVDSMYEEDLMANEPVHAVHEQETWDPDAEQEYGRESGLTKVADPGERTSTKRMWNAGKDAVEQVAHATGEASSDKKNNAMDKIGLGKGNQKVTDVILENERTTYTREGEEVPGFASSVVPTLEEKTVAEHRPPDEQVESNGRLLLIYLRINSKTKFESKDRGRGKWMARCTVHPQIRRIRRMQSKIHPSQSQTQDADEQERAALGARETLRKHLTSKLGNKTWTIPTPRPHVDPNGFEDPVCDAFWKNVWVASAVYNTEIFRKVFHAIPDDLVTTWKQYKEFVIHHERMNKPPRDTSTPEAVARVPSETGDENAPLEGGEAEADEHEHSDQQHLGQSSSEKEPKTPRKPARGVEPFEKWERDEMEKLLNELNGHLVLYPNRFLEGEDIVNNFLFNADR</sequence>
<evidence type="ECO:0000256" key="2">
    <source>
        <dbReference type="ARBA" id="ARBA00008664"/>
    </source>
</evidence>
<evidence type="ECO:0000256" key="3">
    <source>
        <dbReference type="ARBA" id="ARBA00022737"/>
    </source>
</evidence>
<feature type="region of interest" description="Disordered" evidence="8">
    <location>
        <begin position="1446"/>
        <end position="1515"/>
    </location>
</feature>
<dbReference type="PANTHER" id="PTHR18896">
    <property type="entry name" value="PHOSPHOLIPASE D"/>
    <property type="match status" value="1"/>
</dbReference>
<dbReference type="InterPro" id="IPR016555">
    <property type="entry name" value="PLipase_D_euk"/>
</dbReference>
<dbReference type="CDD" id="cd06093">
    <property type="entry name" value="PX_domain"/>
    <property type="match status" value="1"/>
</dbReference>
<dbReference type="CDD" id="cd09138">
    <property type="entry name" value="PLDc_vPLD1_2_yPLD_like_1"/>
    <property type="match status" value="1"/>
</dbReference>
<keyword evidence="6" id="KW-0443">Lipid metabolism</keyword>
<comment type="catalytic activity">
    <reaction evidence="1 7">
        <text>a 1,2-diacyl-sn-glycero-3-phosphocholine + H2O = a 1,2-diacyl-sn-glycero-3-phosphate + choline + H(+)</text>
        <dbReference type="Rhea" id="RHEA:14445"/>
        <dbReference type="ChEBI" id="CHEBI:15354"/>
        <dbReference type="ChEBI" id="CHEBI:15377"/>
        <dbReference type="ChEBI" id="CHEBI:15378"/>
        <dbReference type="ChEBI" id="CHEBI:57643"/>
        <dbReference type="ChEBI" id="CHEBI:58608"/>
        <dbReference type="EC" id="3.1.4.4"/>
    </reaction>
</comment>
<feature type="region of interest" description="Disordered" evidence="8">
    <location>
        <begin position="148"/>
        <end position="218"/>
    </location>
</feature>
<dbReference type="GO" id="GO:0006654">
    <property type="term" value="P:phosphatidic acid biosynthetic process"/>
    <property type="evidence" value="ECO:0007669"/>
    <property type="project" value="InterPro"/>
</dbReference>
<evidence type="ECO:0000259" key="10">
    <source>
        <dbReference type="PROSITE" id="PS50035"/>
    </source>
</evidence>
<feature type="compositionally biased region" description="Polar residues" evidence="8">
    <location>
        <begin position="72"/>
        <end position="86"/>
    </location>
</feature>
<dbReference type="InterPro" id="IPR025202">
    <property type="entry name" value="PLD-like_dom"/>
</dbReference>
<comment type="similarity">
    <text evidence="2 7">Belongs to the phospholipase D family.</text>
</comment>
<evidence type="ECO:0000256" key="4">
    <source>
        <dbReference type="ARBA" id="ARBA00022801"/>
    </source>
</evidence>
<dbReference type="GO" id="GO:0035091">
    <property type="term" value="F:phosphatidylinositol binding"/>
    <property type="evidence" value="ECO:0007669"/>
    <property type="project" value="InterPro"/>
</dbReference>
<reference evidence="11 12" key="1">
    <citation type="submission" date="2024-01" db="EMBL/GenBank/DDBJ databases">
        <title>A draft genome for a cacao thread blight-causing isolate of Paramarasmius palmivorus.</title>
        <authorList>
            <person name="Baruah I.K."/>
            <person name="Bukari Y."/>
            <person name="Amoako-Attah I."/>
            <person name="Meinhardt L.W."/>
            <person name="Bailey B.A."/>
            <person name="Cohen S.P."/>
        </authorList>
    </citation>
    <scope>NUCLEOTIDE SEQUENCE [LARGE SCALE GENOMIC DNA]</scope>
    <source>
        <strain evidence="11 12">GH-12</strain>
    </source>
</reference>
<gene>
    <name evidence="11" type="primary">SPO14</name>
    <name evidence="11" type="ORF">VNI00_002399</name>
</gene>
<feature type="domain" description="PLD phosphodiesterase" evidence="10">
    <location>
        <begin position="788"/>
        <end position="815"/>
    </location>
</feature>
<feature type="compositionally biased region" description="Polar residues" evidence="8">
    <location>
        <begin position="551"/>
        <end position="561"/>
    </location>
</feature>
<keyword evidence="4 7" id="KW-0378">Hydrolase</keyword>
<dbReference type="PANTHER" id="PTHR18896:SF76">
    <property type="entry name" value="PHOSPHOLIPASE"/>
    <property type="match status" value="1"/>
</dbReference>
<evidence type="ECO:0000313" key="12">
    <source>
        <dbReference type="Proteomes" id="UP001383192"/>
    </source>
</evidence>
<name>A0AAW0DYK0_9AGAR</name>
<feature type="compositionally biased region" description="Polar residues" evidence="8">
    <location>
        <begin position="23"/>
        <end position="60"/>
    </location>
</feature>